<dbReference type="AlphaFoldDB" id="A0A9Q1EKG1"/>
<reference evidence="2" key="1">
    <citation type="journal article" date="2023" name="Science">
        <title>Genome structures resolve the early diversification of teleost fishes.</title>
        <authorList>
            <person name="Parey E."/>
            <person name="Louis A."/>
            <person name="Montfort J."/>
            <person name="Bouchez O."/>
            <person name="Roques C."/>
            <person name="Iampietro C."/>
            <person name="Lluch J."/>
            <person name="Castinel A."/>
            <person name="Donnadieu C."/>
            <person name="Desvignes T."/>
            <person name="Floi Bucao C."/>
            <person name="Jouanno E."/>
            <person name="Wen M."/>
            <person name="Mejri S."/>
            <person name="Dirks R."/>
            <person name="Jansen H."/>
            <person name="Henkel C."/>
            <person name="Chen W.J."/>
            <person name="Zahm M."/>
            <person name="Cabau C."/>
            <person name="Klopp C."/>
            <person name="Thompson A.W."/>
            <person name="Robinson-Rechavi M."/>
            <person name="Braasch I."/>
            <person name="Lecointre G."/>
            <person name="Bobe J."/>
            <person name="Postlethwait J.H."/>
            <person name="Berthelot C."/>
            <person name="Roest Crollius H."/>
            <person name="Guiguen Y."/>
        </authorList>
    </citation>
    <scope>NUCLEOTIDE SEQUENCE</scope>
    <source>
        <strain evidence="2">WJC10195</strain>
    </source>
</reference>
<gene>
    <name evidence="2" type="ORF">SKAU_G00351440</name>
</gene>
<organism evidence="2 3">
    <name type="scientific">Synaphobranchus kaupii</name>
    <name type="common">Kaup's arrowtooth eel</name>
    <dbReference type="NCBI Taxonomy" id="118154"/>
    <lineage>
        <taxon>Eukaryota</taxon>
        <taxon>Metazoa</taxon>
        <taxon>Chordata</taxon>
        <taxon>Craniata</taxon>
        <taxon>Vertebrata</taxon>
        <taxon>Euteleostomi</taxon>
        <taxon>Actinopterygii</taxon>
        <taxon>Neopterygii</taxon>
        <taxon>Teleostei</taxon>
        <taxon>Anguilliformes</taxon>
        <taxon>Synaphobranchidae</taxon>
        <taxon>Synaphobranchus</taxon>
    </lineage>
</organism>
<evidence type="ECO:0000256" key="1">
    <source>
        <dbReference type="SAM" id="MobiDB-lite"/>
    </source>
</evidence>
<keyword evidence="3" id="KW-1185">Reference proteome</keyword>
<feature type="compositionally biased region" description="Polar residues" evidence="1">
    <location>
        <begin position="32"/>
        <end position="44"/>
    </location>
</feature>
<sequence length="214" mass="23212">MEERSKSSPTPIHCFPPPRKNKKRGEQKQKETTQNVYSPRFLSASTQRRLPIRPRGNVSLLISPHFTRKFSTAAAAFKPNLFPSRGCRLKLEPELAGRVGGAVQSVAVPRGRVCLSHSLSLMLPSAAVCSPSLPGCLQSHANCSGEGRRTDSDSSLPARARDRRRSPGSLLMTPIGGESANEEGIKAAWRARVRETANYPGDLRAWAVCGGLGQ</sequence>
<name>A0A9Q1EKG1_SYNKA</name>
<accession>A0A9Q1EKG1</accession>
<proteinExistence type="predicted"/>
<comment type="caution">
    <text evidence="2">The sequence shown here is derived from an EMBL/GenBank/DDBJ whole genome shotgun (WGS) entry which is preliminary data.</text>
</comment>
<dbReference type="Proteomes" id="UP001152622">
    <property type="component" value="Chromosome 16"/>
</dbReference>
<evidence type="ECO:0000313" key="2">
    <source>
        <dbReference type="EMBL" id="KAJ8340511.1"/>
    </source>
</evidence>
<feature type="region of interest" description="Disordered" evidence="1">
    <location>
        <begin position="141"/>
        <end position="177"/>
    </location>
</feature>
<dbReference type="EMBL" id="JAINUF010000016">
    <property type="protein sequence ID" value="KAJ8340511.1"/>
    <property type="molecule type" value="Genomic_DNA"/>
</dbReference>
<feature type="region of interest" description="Disordered" evidence="1">
    <location>
        <begin position="1"/>
        <end position="44"/>
    </location>
</feature>
<protein>
    <submittedName>
        <fullName evidence="2">Uncharacterized protein</fullName>
    </submittedName>
</protein>
<evidence type="ECO:0000313" key="3">
    <source>
        <dbReference type="Proteomes" id="UP001152622"/>
    </source>
</evidence>